<feature type="transmembrane region" description="Helical" evidence="2">
    <location>
        <begin position="232"/>
        <end position="254"/>
    </location>
</feature>
<protein>
    <submittedName>
        <fullName evidence="3">Uncharacterized protein</fullName>
    </submittedName>
</protein>
<evidence type="ECO:0000313" key="3">
    <source>
        <dbReference type="EMBL" id="CAD9994318.1"/>
    </source>
</evidence>
<feature type="compositionally biased region" description="Acidic residues" evidence="1">
    <location>
        <begin position="89"/>
        <end position="98"/>
    </location>
</feature>
<feature type="compositionally biased region" description="Acidic residues" evidence="1">
    <location>
        <begin position="40"/>
        <end position="58"/>
    </location>
</feature>
<feature type="transmembrane region" description="Helical" evidence="2">
    <location>
        <begin position="200"/>
        <end position="220"/>
    </location>
</feature>
<name>A0A7S2YT90_9STRA</name>
<feature type="transmembrane region" description="Helical" evidence="2">
    <location>
        <begin position="119"/>
        <end position="145"/>
    </location>
</feature>
<reference evidence="3" key="1">
    <citation type="submission" date="2021-01" db="EMBL/GenBank/DDBJ databases">
        <authorList>
            <person name="Corre E."/>
            <person name="Pelletier E."/>
            <person name="Niang G."/>
            <person name="Scheremetjew M."/>
            <person name="Finn R."/>
            <person name="Kale V."/>
            <person name="Holt S."/>
            <person name="Cochrane G."/>
            <person name="Meng A."/>
            <person name="Brown T."/>
            <person name="Cohen L."/>
        </authorList>
    </citation>
    <scope>NUCLEOTIDE SEQUENCE</scope>
    <source>
        <strain evidence="3">CCMP125</strain>
    </source>
</reference>
<gene>
    <name evidence="3" type="ORF">APAL1065_LOCUS26810</name>
</gene>
<feature type="compositionally biased region" description="Basic and acidic residues" evidence="1">
    <location>
        <begin position="291"/>
        <end position="306"/>
    </location>
</feature>
<feature type="region of interest" description="Disordered" evidence="1">
    <location>
        <begin position="286"/>
        <end position="306"/>
    </location>
</feature>
<keyword evidence="2" id="KW-0812">Transmembrane</keyword>
<accession>A0A7S2YT90</accession>
<dbReference type="AlphaFoldDB" id="A0A7S2YT90"/>
<keyword evidence="2" id="KW-1133">Transmembrane helix</keyword>
<evidence type="ECO:0000256" key="1">
    <source>
        <dbReference type="SAM" id="MobiDB-lite"/>
    </source>
</evidence>
<feature type="transmembrane region" description="Helical" evidence="2">
    <location>
        <begin position="166"/>
        <end position="188"/>
    </location>
</feature>
<feature type="region of interest" description="Disordered" evidence="1">
    <location>
        <begin position="1"/>
        <end position="101"/>
    </location>
</feature>
<evidence type="ECO:0000256" key="2">
    <source>
        <dbReference type="SAM" id="Phobius"/>
    </source>
</evidence>
<feature type="compositionally biased region" description="Basic and acidic residues" evidence="1">
    <location>
        <begin position="8"/>
        <end position="25"/>
    </location>
</feature>
<sequence>MFAWGASNDHEEPANAADSDHKPEPADDDTSAIPRTAPTYDEEDSLAEAEQQQEETNDETTGLLSHKETATHGSISVTSELPDDHENLQDPEEEEEGDESFHHIHSDYLLLPETMAYKWYQWFSGVAALLAFGMLLLHVVSFGTLQTSSSSPHHGNKFFTPNLIRVFVMMWTGAFFLAELPVTSHFFAPLLGLQNWVYRGFLWCFVAAVAAETAEAALYSHYPKVPGFSEHVTALTIKAVAACMFAVGGLYMILGVCCLRGVVENVMDHYQEHVQDRLKTAEEDLEIQQQRTKEEQDANKKWSEPV</sequence>
<keyword evidence="2" id="KW-0472">Membrane</keyword>
<dbReference type="EMBL" id="HBHT01039917">
    <property type="protein sequence ID" value="CAD9994318.1"/>
    <property type="molecule type" value="Transcribed_RNA"/>
</dbReference>
<organism evidence="3">
    <name type="scientific">Entomoneis paludosa</name>
    <dbReference type="NCBI Taxonomy" id="265537"/>
    <lineage>
        <taxon>Eukaryota</taxon>
        <taxon>Sar</taxon>
        <taxon>Stramenopiles</taxon>
        <taxon>Ochrophyta</taxon>
        <taxon>Bacillariophyta</taxon>
        <taxon>Bacillariophyceae</taxon>
        <taxon>Bacillariophycidae</taxon>
        <taxon>Entomoneidaceae</taxon>
        <taxon>Entomoneis</taxon>
    </lineage>
</organism>
<proteinExistence type="predicted"/>